<keyword evidence="4 6" id="KW-1133">Transmembrane helix</keyword>
<dbReference type="RefSeq" id="WP_378585751.1">
    <property type="nucleotide sequence ID" value="NZ_JBHSKD010000002.1"/>
</dbReference>
<evidence type="ECO:0000256" key="3">
    <source>
        <dbReference type="ARBA" id="ARBA00022692"/>
    </source>
</evidence>
<evidence type="ECO:0000256" key="4">
    <source>
        <dbReference type="ARBA" id="ARBA00022989"/>
    </source>
</evidence>
<gene>
    <name evidence="8" type="ORF">ACFPGP_01190</name>
</gene>
<dbReference type="InterPro" id="IPR000620">
    <property type="entry name" value="EamA_dom"/>
</dbReference>
<dbReference type="EMBL" id="JBHSKD010000002">
    <property type="protein sequence ID" value="MFC5175264.1"/>
    <property type="molecule type" value="Genomic_DNA"/>
</dbReference>
<dbReference type="Gene3D" id="1.10.3730.20">
    <property type="match status" value="1"/>
</dbReference>
<evidence type="ECO:0000256" key="2">
    <source>
        <dbReference type="ARBA" id="ARBA00007362"/>
    </source>
</evidence>
<evidence type="ECO:0000256" key="5">
    <source>
        <dbReference type="ARBA" id="ARBA00023136"/>
    </source>
</evidence>
<evidence type="ECO:0000313" key="9">
    <source>
        <dbReference type="Proteomes" id="UP001596087"/>
    </source>
</evidence>
<evidence type="ECO:0000256" key="6">
    <source>
        <dbReference type="SAM" id="Phobius"/>
    </source>
</evidence>
<comment type="subcellular location">
    <subcellularLocation>
        <location evidence="1">Membrane</location>
        <topology evidence="1">Multi-pass membrane protein</topology>
    </subcellularLocation>
</comment>
<dbReference type="Proteomes" id="UP001596087">
    <property type="component" value="Unassembled WGS sequence"/>
</dbReference>
<proteinExistence type="inferred from homology"/>
<keyword evidence="3 6" id="KW-0812">Transmembrane</keyword>
<dbReference type="Pfam" id="PF00892">
    <property type="entry name" value="EamA"/>
    <property type="match status" value="2"/>
</dbReference>
<sequence>MRPQAVGVACVLGATACWGVGTVLSKQALDRGLAPLTLLAVELVASSVLLGTFASVRRVRGEVAERPDRRLVLLGLLNPGLAYLLGLLGLLTVSASLSVLLWATEPVLILLLAVAWLGERLTPVTTTATLVAVLGAVLVVLRPGATGDARGIALSVAAVTACACYTVLTRRLLLDDGTVGVVLSQQVAALALVVVVLGVTAAAGIGTGGTVEPSAWGFAVASGVVYYGLAFTAYVAGLRRLPAEVAGSLLPAIPVFGLAAAHLTGDRLSPVQWVGVALVVAGTTTAAVWHLRATPEAAAAPAA</sequence>
<dbReference type="SUPFAM" id="SSF103481">
    <property type="entry name" value="Multidrug resistance efflux transporter EmrE"/>
    <property type="match status" value="2"/>
</dbReference>
<evidence type="ECO:0000256" key="1">
    <source>
        <dbReference type="ARBA" id="ARBA00004141"/>
    </source>
</evidence>
<comment type="caution">
    <text evidence="8">The sequence shown here is derived from an EMBL/GenBank/DDBJ whole genome shotgun (WGS) entry which is preliminary data.</text>
</comment>
<dbReference type="PROSITE" id="PS51257">
    <property type="entry name" value="PROKAR_LIPOPROTEIN"/>
    <property type="match status" value="1"/>
</dbReference>
<feature type="transmembrane region" description="Helical" evidence="6">
    <location>
        <begin position="215"/>
        <end position="238"/>
    </location>
</feature>
<dbReference type="InterPro" id="IPR050638">
    <property type="entry name" value="AA-Vitamin_Transporters"/>
</dbReference>
<feature type="transmembrane region" description="Helical" evidence="6">
    <location>
        <begin position="180"/>
        <end position="203"/>
    </location>
</feature>
<organism evidence="8 9">
    <name type="scientific">Nocardioides taihuensis</name>
    <dbReference type="NCBI Taxonomy" id="1835606"/>
    <lineage>
        <taxon>Bacteria</taxon>
        <taxon>Bacillati</taxon>
        <taxon>Actinomycetota</taxon>
        <taxon>Actinomycetes</taxon>
        <taxon>Propionibacteriales</taxon>
        <taxon>Nocardioidaceae</taxon>
        <taxon>Nocardioides</taxon>
    </lineage>
</organism>
<reference evidence="9" key="1">
    <citation type="journal article" date="2019" name="Int. J. Syst. Evol. Microbiol.">
        <title>The Global Catalogue of Microorganisms (GCM) 10K type strain sequencing project: providing services to taxonomists for standard genome sequencing and annotation.</title>
        <authorList>
            <consortium name="The Broad Institute Genomics Platform"/>
            <consortium name="The Broad Institute Genome Sequencing Center for Infectious Disease"/>
            <person name="Wu L."/>
            <person name="Ma J."/>
        </authorList>
    </citation>
    <scope>NUCLEOTIDE SEQUENCE [LARGE SCALE GENOMIC DNA]</scope>
    <source>
        <strain evidence="9">DFY41</strain>
    </source>
</reference>
<keyword evidence="9" id="KW-1185">Reference proteome</keyword>
<accession>A0ABW0BDE4</accession>
<protein>
    <submittedName>
        <fullName evidence="8">DMT family transporter</fullName>
    </submittedName>
</protein>
<feature type="transmembrane region" description="Helical" evidence="6">
    <location>
        <begin position="271"/>
        <end position="291"/>
    </location>
</feature>
<comment type="similarity">
    <text evidence="2">Belongs to the EamA transporter family.</text>
</comment>
<feature type="domain" description="EamA" evidence="7">
    <location>
        <begin position="150"/>
        <end position="284"/>
    </location>
</feature>
<dbReference type="PANTHER" id="PTHR32322">
    <property type="entry name" value="INNER MEMBRANE TRANSPORTER"/>
    <property type="match status" value="1"/>
</dbReference>
<dbReference type="InterPro" id="IPR037185">
    <property type="entry name" value="EmrE-like"/>
</dbReference>
<feature type="domain" description="EamA" evidence="7">
    <location>
        <begin position="7"/>
        <end position="140"/>
    </location>
</feature>
<feature type="transmembrane region" description="Helical" evidence="6">
    <location>
        <begin position="151"/>
        <end position="168"/>
    </location>
</feature>
<feature type="transmembrane region" description="Helical" evidence="6">
    <location>
        <begin position="35"/>
        <end position="59"/>
    </location>
</feature>
<feature type="transmembrane region" description="Helical" evidence="6">
    <location>
        <begin position="99"/>
        <end position="117"/>
    </location>
</feature>
<feature type="transmembrane region" description="Helical" evidence="6">
    <location>
        <begin position="245"/>
        <end position="265"/>
    </location>
</feature>
<dbReference type="PANTHER" id="PTHR32322:SF2">
    <property type="entry name" value="EAMA DOMAIN-CONTAINING PROTEIN"/>
    <property type="match status" value="1"/>
</dbReference>
<evidence type="ECO:0000259" key="7">
    <source>
        <dbReference type="Pfam" id="PF00892"/>
    </source>
</evidence>
<evidence type="ECO:0000313" key="8">
    <source>
        <dbReference type="EMBL" id="MFC5175264.1"/>
    </source>
</evidence>
<name>A0ABW0BDE4_9ACTN</name>
<keyword evidence="5 6" id="KW-0472">Membrane</keyword>
<feature type="transmembrane region" description="Helical" evidence="6">
    <location>
        <begin position="124"/>
        <end position="145"/>
    </location>
</feature>
<feature type="transmembrane region" description="Helical" evidence="6">
    <location>
        <begin position="71"/>
        <end position="93"/>
    </location>
</feature>